<feature type="transmembrane region" description="Helical" evidence="9">
    <location>
        <begin position="128"/>
        <end position="146"/>
    </location>
</feature>
<accession>A0ABT2WH94</accession>
<evidence type="ECO:0000256" key="6">
    <source>
        <dbReference type="ARBA" id="ARBA00023133"/>
    </source>
</evidence>
<dbReference type="InterPro" id="IPR044878">
    <property type="entry name" value="UbiA_sf"/>
</dbReference>
<proteinExistence type="inferred from homology"/>
<dbReference type="PANTHER" id="PTHR43448:SF2">
    <property type="entry name" value="PROTOHEME IX FARNESYLTRANSFERASE, MITOCHONDRIAL"/>
    <property type="match status" value="1"/>
</dbReference>
<evidence type="ECO:0000256" key="5">
    <source>
        <dbReference type="ARBA" id="ARBA00022989"/>
    </source>
</evidence>
<keyword evidence="7 9" id="KW-0472">Membrane</keyword>
<evidence type="ECO:0000256" key="1">
    <source>
        <dbReference type="ARBA" id="ARBA00004141"/>
    </source>
</evidence>
<dbReference type="GO" id="GO:0008495">
    <property type="term" value="F:protoheme IX farnesyltransferase activity"/>
    <property type="evidence" value="ECO:0007669"/>
    <property type="project" value="UniProtKB-EC"/>
</dbReference>
<feature type="transmembrane region" description="Helical" evidence="9">
    <location>
        <begin position="153"/>
        <end position="173"/>
    </location>
</feature>
<evidence type="ECO:0000256" key="4">
    <source>
        <dbReference type="ARBA" id="ARBA00022692"/>
    </source>
</evidence>
<organism evidence="10 11">
    <name type="scientific">Pallidibacillus thermolactis</name>
    <dbReference type="NCBI Taxonomy" id="251051"/>
    <lineage>
        <taxon>Bacteria</taxon>
        <taxon>Bacillati</taxon>
        <taxon>Bacillota</taxon>
        <taxon>Bacilli</taxon>
        <taxon>Bacillales</taxon>
        <taxon>Bacillaceae</taxon>
        <taxon>Pallidibacillus</taxon>
    </lineage>
</organism>
<dbReference type="InterPro" id="IPR030470">
    <property type="entry name" value="UbiA_prenylTrfase_CS"/>
</dbReference>
<dbReference type="InterPro" id="IPR006369">
    <property type="entry name" value="Protohaem_IX_farnesylTrfase"/>
</dbReference>
<keyword evidence="3 9" id="KW-0808">Transferase</keyword>
<feature type="transmembrane region" description="Helical" evidence="9">
    <location>
        <begin position="229"/>
        <end position="260"/>
    </location>
</feature>
<dbReference type="NCBIfam" id="TIGR01473">
    <property type="entry name" value="cyoE_ctaB"/>
    <property type="match status" value="1"/>
</dbReference>
<dbReference type="PROSITE" id="PS00943">
    <property type="entry name" value="UBIA"/>
    <property type="match status" value="1"/>
</dbReference>
<dbReference type="HAMAP" id="MF_00154">
    <property type="entry name" value="CyoE_CtaB"/>
    <property type="match status" value="1"/>
</dbReference>
<dbReference type="EC" id="2.5.1.141" evidence="9"/>
<dbReference type="RefSeq" id="WP_263061962.1">
    <property type="nucleotide sequence ID" value="NZ_JAOUSE010000037.1"/>
</dbReference>
<evidence type="ECO:0000256" key="2">
    <source>
        <dbReference type="ARBA" id="ARBA00022475"/>
    </source>
</evidence>
<dbReference type="PANTHER" id="PTHR43448">
    <property type="entry name" value="PROTOHEME IX FARNESYLTRANSFERASE, MITOCHONDRIAL"/>
    <property type="match status" value="1"/>
</dbReference>
<sequence>MHQGKEDLNNEDVKTSVFKDFLALIKIGIINSNIITAITGMWLALFYNGLNFLPYLDKVIFATIGVWLVIAGSCALNNYIDIDIDTKMKRTQKRPTVTGNFTPTFALTIGLSFVTIGLLFLFTTSVTAGLVGAFGSFVYVVLYSMWTKRKYTINTVVGAFSGAVPPLIGWAAIDPDLHTVAWVLFIIMFIWQIPHFLALAMKKTDDYRTAGIPMLPVVYGNEITKRQTLVWVACLLPLPIFLVDLGIVFVALATMLNIGWLVLGFVNYKKDDMKWATKMFVYSLNYLTILFVSMVIATLI</sequence>
<comment type="pathway">
    <text evidence="9">Porphyrin-containing compound metabolism; heme O biosynthesis; heme O from protoheme: step 1/1.</text>
</comment>
<feature type="transmembrane region" description="Helical" evidence="9">
    <location>
        <begin position="280"/>
        <end position="299"/>
    </location>
</feature>
<evidence type="ECO:0000256" key="9">
    <source>
        <dbReference type="HAMAP-Rule" id="MF_00154"/>
    </source>
</evidence>
<dbReference type="Pfam" id="PF01040">
    <property type="entry name" value="UbiA"/>
    <property type="match status" value="1"/>
</dbReference>
<comment type="miscellaneous">
    <text evidence="9">Carbon 2 of the heme B porphyrin ring is defined according to the Fischer nomenclature.</text>
</comment>
<comment type="subcellular location">
    <subcellularLocation>
        <location evidence="9">Cell membrane</location>
        <topology evidence="9">Multi-pass membrane protein</topology>
    </subcellularLocation>
    <subcellularLocation>
        <location evidence="1">Membrane</location>
        <topology evidence="1">Multi-pass membrane protein</topology>
    </subcellularLocation>
</comment>
<dbReference type="InterPro" id="IPR000537">
    <property type="entry name" value="UbiA_prenyltransferase"/>
</dbReference>
<evidence type="ECO:0000256" key="8">
    <source>
        <dbReference type="ARBA" id="ARBA00047690"/>
    </source>
</evidence>
<name>A0ABT2WH94_9BACI</name>
<feature type="transmembrane region" description="Helical" evidence="9">
    <location>
        <begin position="101"/>
        <end position="122"/>
    </location>
</feature>
<keyword evidence="5 9" id="KW-1133">Transmembrane helix</keyword>
<reference evidence="10 11" key="1">
    <citation type="submission" date="2022-10" db="EMBL/GenBank/DDBJ databases">
        <title>Description of Fervidibacillus gen. nov. in the family Fervidibacillaceae fam. nov. with two species, Fervidibacillus albus sp. nov., and Fervidibacillus halotolerans sp. nov., isolated from tidal flat sediments.</title>
        <authorList>
            <person name="Kwon K.K."/>
            <person name="Yang S.-H."/>
        </authorList>
    </citation>
    <scope>NUCLEOTIDE SEQUENCE [LARGE SCALE GENOMIC DNA]</scope>
    <source>
        <strain evidence="10 11">DSM 23332</strain>
    </source>
</reference>
<dbReference type="Proteomes" id="UP001208656">
    <property type="component" value="Unassembled WGS sequence"/>
</dbReference>
<feature type="transmembrane region" description="Helical" evidence="9">
    <location>
        <begin position="179"/>
        <end position="200"/>
    </location>
</feature>
<comment type="function">
    <text evidence="9">Converts heme B (protoheme IX) to heme O by substitution of the vinyl group on carbon 2 of heme B porphyrin ring with a hydroxyethyl farnesyl side group.</text>
</comment>
<feature type="transmembrane region" description="Helical" evidence="9">
    <location>
        <begin position="59"/>
        <end position="80"/>
    </location>
</feature>
<evidence type="ECO:0000256" key="7">
    <source>
        <dbReference type="ARBA" id="ARBA00023136"/>
    </source>
</evidence>
<comment type="subunit">
    <text evidence="9">Interacts with CtaA.</text>
</comment>
<keyword evidence="4 9" id="KW-0812">Transmembrane</keyword>
<comment type="similarity">
    <text evidence="9">Belongs to the UbiA prenyltransferase family. Protoheme IX farnesyltransferase subfamily.</text>
</comment>
<dbReference type="Gene3D" id="1.10.357.140">
    <property type="entry name" value="UbiA prenyltransferase"/>
    <property type="match status" value="1"/>
</dbReference>
<keyword evidence="2 9" id="KW-1003">Cell membrane</keyword>
<evidence type="ECO:0000313" key="11">
    <source>
        <dbReference type="Proteomes" id="UP001208656"/>
    </source>
</evidence>
<evidence type="ECO:0000256" key="3">
    <source>
        <dbReference type="ARBA" id="ARBA00022679"/>
    </source>
</evidence>
<comment type="caution">
    <text evidence="10">The sequence shown here is derived from an EMBL/GenBank/DDBJ whole genome shotgun (WGS) entry which is preliminary data.</text>
</comment>
<keyword evidence="11" id="KW-1185">Reference proteome</keyword>
<keyword evidence="6 9" id="KW-0350">Heme biosynthesis</keyword>
<feature type="transmembrane region" description="Helical" evidence="9">
    <location>
        <begin position="21"/>
        <end position="47"/>
    </location>
</feature>
<protein>
    <recommendedName>
        <fullName evidence="9">Protoheme IX farnesyltransferase</fullName>
        <ecNumber evidence="9">2.5.1.141</ecNumber>
    </recommendedName>
    <alternativeName>
        <fullName evidence="9">Heme B farnesyltransferase</fullName>
    </alternativeName>
    <alternativeName>
        <fullName evidence="9">Heme O synthase</fullName>
    </alternativeName>
</protein>
<dbReference type="CDD" id="cd13957">
    <property type="entry name" value="PT_UbiA_Cox10"/>
    <property type="match status" value="1"/>
</dbReference>
<evidence type="ECO:0000313" key="10">
    <source>
        <dbReference type="EMBL" id="MCU9595065.1"/>
    </source>
</evidence>
<gene>
    <name evidence="10" type="primary">cyoE</name>
    <name evidence="9" type="synonym">ctaB</name>
    <name evidence="10" type="ORF">OEV82_11520</name>
</gene>
<comment type="catalytic activity">
    <reaction evidence="8 9">
        <text>heme b + (2E,6E)-farnesyl diphosphate + H2O = Fe(II)-heme o + diphosphate</text>
        <dbReference type="Rhea" id="RHEA:28070"/>
        <dbReference type="ChEBI" id="CHEBI:15377"/>
        <dbReference type="ChEBI" id="CHEBI:33019"/>
        <dbReference type="ChEBI" id="CHEBI:60344"/>
        <dbReference type="ChEBI" id="CHEBI:60530"/>
        <dbReference type="ChEBI" id="CHEBI:175763"/>
        <dbReference type="EC" id="2.5.1.141"/>
    </reaction>
</comment>
<dbReference type="EMBL" id="JAOUSE010000037">
    <property type="protein sequence ID" value="MCU9595065.1"/>
    <property type="molecule type" value="Genomic_DNA"/>
</dbReference>